<keyword evidence="1" id="KW-0472">Membrane</keyword>
<comment type="caution">
    <text evidence="2">The sequence shown here is derived from an EMBL/GenBank/DDBJ whole genome shotgun (WGS) entry which is preliminary data.</text>
</comment>
<keyword evidence="3" id="KW-1185">Reference proteome</keyword>
<evidence type="ECO:0008006" key="4">
    <source>
        <dbReference type="Google" id="ProtNLM"/>
    </source>
</evidence>
<dbReference type="Proteomes" id="UP001374584">
    <property type="component" value="Unassembled WGS sequence"/>
</dbReference>
<keyword evidence="1" id="KW-0812">Transmembrane</keyword>
<proteinExistence type="predicted"/>
<dbReference type="AlphaFoldDB" id="A0AAN9M9T6"/>
<feature type="transmembrane region" description="Helical" evidence="1">
    <location>
        <begin position="29"/>
        <end position="48"/>
    </location>
</feature>
<dbReference type="EMBL" id="JAYMYR010000008">
    <property type="protein sequence ID" value="KAK7347588.1"/>
    <property type="molecule type" value="Genomic_DNA"/>
</dbReference>
<keyword evidence="1" id="KW-1133">Transmembrane helix</keyword>
<name>A0AAN9M9T6_PHACN</name>
<protein>
    <recommendedName>
        <fullName evidence="4">DUF4283 domain-containing protein</fullName>
    </recommendedName>
</protein>
<organism evidence="2 3">
    <name type="scientific">Phaseolus coccineus</name>
    <name type="common">Scarlet runner bean</name>
    <name type="synonym">Phaseolus multiflorus</name>
    <dbReference type="NCBI Taxonomy" id="3886"/>
    <lineage>
        <taxon>Eukaryota</taxon>
        <taxon>Viridiplantae</taxon>
        <taxon>Streptophyta</taxon>
        <taxon>Embryophyta</taxon>
        <taxon>Tracheophyta</taxon>
        <taxon>Spermatophyta</taxon>
        <taxon>Magnoliopsida</taxon>
        <taxon>eudicotyledons</taxon>
        <taxon>Gunneridae</taxon>
        <taxon>Pentapetalae</taxon>
        <taxon>rosids</taxon>
        <taxon>fabids</taxon>
        <taxon>Fabales</taxon>
        <taxon>Fabaceae</taxon>
        <taxon>Papilionoideae</taxon>
        <taxon>50 kb inversion clade</taxon>
        <taxon>NPAAA clade</taxon>
        <taxon>indigoferoid/millettioid clade</taxon>
        <taxon>Phaseoleae</taxon>
        <taxon>Phaseolus</taxon>
    </lineage>
</organism>
<sequence length="395" mass="43250">MNYLLCVCHWASCGAYDSAALLKVTSTFFFSFLSPAFDLYLLFFSIYIHYSIKESFFLGGFSCVRLRYLGEKFILLSCEEEGVIGKLIEDNKDWFDGMLDSVVPWDDSFVVKEKLLWFIKVDEATVRREVLEYVRLCITIPVGEKATLVKEVQINNIFWAGVRGGEEKTVQFPEMLEKFVKGGTCLSSVINYLLEGQKSALELKANCSLNDTHAIRQQDFKEDAFKEQDINASWVGNSVRPGLGIGPGFDEEEYSRARKVGAEAAATQGGSVGGGRRCRARWGVPSPFMDDAGTQHLVTGGGPGFEEEEHDGVCVAGAEVALGKVCDIEGVGPGAAVAGELPWEPQASKCMARGVLFDKGSLSPFVEDGGARCPTIARGPGNICDLFNGSQWDDE</sequence>
<gene>
    <name evidence="2" type="ORF">VNO80_22123</name>
</gene>
<accession>A0AAN9M9T6</accession>
<evidence type="ECO:0000313" key="2">
    <source>
        <dbReference type="EMBL" id="KAK7347588.1"/>
    </source>
</evidence>
<evidence type="ECO:0000256" key="1">
    <source>
        <dbReference type="SAM" id="Phobius"/>
    </source>
</evidence>
<reference evidence="2 3" key="1">
    <citation type="submission" date="2024-01" db="EMBL/GenBank/DDBJ databases">
        <title>The genomes of 5 underutilized Papilionoideae crops provide insights into root nodulation and disease resistanc.</title>
        <authorList>
            <person name="Jiang F."/>
        </authorList>
    </citation>
    <scope>NUCLEOTIDE SEQUENCE [LARGE SCALE GENOMIC DNA]</scope>
    <source>
        <strain evidence="2">JINMINGXINNONG_FW02</strain>
        <tissue evidence="2">Leaves</tissue>
    </source>
</reference>
<evidence type="ECO:0000313" key="3">
    <source>
        <dbReference type="Proteomes" id="UP001374584"/>
    </source>
</evidence>